<accession>A0A9P5UGN6</accession>
<comment type="caution">
    <text evidence="2">The sequence shown here is derived from an EMBL/GenBank/DDBJ whole genome shotgun (WGS) entry which is preliminary data.</text>
</comment>
<evidence type="ECO:0000256" key="1">
    <source>
        <dbReference type="SAM" id="MobiDB-lite"/>
    </source>
</evidence>
<feature type="region of interest" description="Disordered" evidence="1">
    <location>
        <begin position="289"/>
        <end position="376"/>
    </location>
</feature>
<feature type="compositionally biased region" description="Polar residues" evidence="1">
    <location>
        <begin position="356"/>
        <end position="376"/>
    </location>
</feature>
<dbReference type="Proteomes" id="UP000772434">
    <property type="component" value="Unassembled WGS sequence"/>
</dbReference>
<organism evidence="2 3">
    <name type="scientific">Rhodocollybia butyracea</name>
    <dbReference type="NCBI Taxonomy" id="206335"/>
    <lineage>
        <taxon>Eukaryota</taxon>
        <taxon>Fungi</taxon>
        <taxon>Dikarya</taxon>
        <taxon>Basidiomycota</taxon>
        <taxon>Agaricomycotina</taxon>
        <taxon>Agaricomycetes</taxon>
        <taxon>Agaricomycetidae</taxon>
        <taxon>Agaricales</taxon>
        <taxon>Marasmiineae</taxon>
        <taxon>Omphalotaceae</taxon>
        <taxon>Rhodocollybia</taxon>
    </lineage>
</organism>
<protein>
    <submittedName>
        <fullName evidence="2">Uncharacterized protein</fullName>
    </submittedName>
</protein>
<proteinExistence type="predicted"/>
<evidence type="ECO:0000313" key="3">
    <source>
        <dbReference type="Proteomes" id="UP000772434"/>
    </source>
</evidence>
<feature type="compositionally biased region" description="Low complexity" evidence="1">
    <location>
        <begin position="293"/>
        <end position="307"/>
    </location>
</feature>
<sequence>MQKCKELSRLKKAPRLSSILFRNQTPATSCAFQPSQKNSVLDPSHPAANARWRPPQWYTDALRVTATPFGLLEPNPIPLQKPFDIPIELWSTRITRSIAHSSKRRNSVTLMPAALPKFQRPGRLSMSLVTVVGKKATSKKKVIRLRIINKLKTAFGLVVLRAAEVKDGKLVLDTGIPRQHLIHQGWMYSVYPKLEVYRMPFTELVPTVLQLLEAIHMKIVTLENEWAQKSFQAHGLKLDPTSTNKSTNRISNPAMAKPLAVQASSVEHRNRRILEAELRDIATHAPLSFDQLSNKSSPNSSSNASKSFPQRFAQYDRYQTRDKHGRKMPARLEKPRPQHLPPSGAIGWDSKESETDTMQTPHHQSSPARTISVSSS</sequence>
<dbReference type="EMBL" id="JADNRY010000001">
    <property type="protein sequence ID" value="KAF9078617.1"/>
    <property type="molecule type" value="Genomic_DNA"/>
</dbReference>
<dbReference type="OrthoDB" id="3265918at2759"/>
<reference evidence="2" key="1">
    <citation type="submission" date="2020-11" db="EMBL/GenBank/DDBJ databases">
        <authorList>
            <consortium name="DOE Joint Genome Institute"/>
            <person name="Ahrendt S."/>
            <person name="Riley R."/>
            <person name="Andreopoulos W."/>
            <person name="Labutti K."/>
            <person name="Pangilinan J."/>
            <person name="Ruiz-Duenas F.J."/>
            <person name="Barrasa J.M."/>
            <person name="Sanchez-Garcia M."/>
            <person name="Camarero S."/>
            <person name="Miyauchi S."/>
            <person name="Serrano A."/>
            <person name="Linde D."/>
            <person name="Babiker R."/>
            <person name="Drula E."/>
            <person name="Ayuso-Fernandez I."/>
            <person name="Pacheco R."/>
            <person name="Padilla G."/>
            <person name="Ferreira P."/>
            <person name="Barriuso J."/>
            <person name="Kellner H."/>
            <person name="Castanera R."/>
            <person name="Alfaro M."/>
            <person name="Ramirez L."/>
            <person name="Pisabarro A.G."/>
            <person name="Kuo A."/>
            <person name="Tritt A."/>
            <person name="Lipzen A."/>
            <person name="He G."/>
            <person name="Yan M."/>
            <person name="Ng V."/>
            <person name="Cullen D."/>
            <person name="Martin F."/>
            <person name="Rosso M.-N."/>
            <person name="Henrissat B."/>
            <person name="Hibbett D."/>
            <person name="Martinez A.T."/>
            <person name="Grigoriev I.V."/>
        </authorList>
    </citation>
    <scope>NUCLEOTIDE SEQUENCE</scope>
    <source>
        <strain evidence="2">AH 40177</strain>
    </source>
</reference>
<evidence type="ECO:0000313" key="2">
    <source>
        <dbReference type="EMBL" id="KAF9078617.1"/>
    </source>
</evidence>
<dbReference type="AlphaFoldDB" id="A0A9P5UGN6"/>
<name>A0A9P5UGN6_9AGAR</name>
<keyword evidence="3" id="KW-1185">Reference proteome</keyword>
<gene>
    <name evidence="2" type="ORF">BDP27DRAFT_19926</name>
</gene>